<evidence type="ECO:0000256" key="2">
    <source>
        <dbReference type="ARBA" id="ARBA00022630"/>
    </source>
</evidence>
<dbReference type="InterPro" id="IPR045170">
    <property type="entry name" value="MTOX"/>
</dbReference>
<dbReference type="Gene3D" id="3.50.50.60">
    <property type="entry name" value="FAD/NAD(P)-binding domain"/>
    <property type="match status" value="1"/>
</dbReference>
<dbReference type="GO" id="GO:0008115">
    <property type="term" value="F:sarcosine oxidase activity"/>
    <property type="evidence" value="ECO:0007669"/>
    <property type="project" value="TreeGrafter"/>
</dbReference>
<evidence type="ECO:0000313" key="7">
    <source>
        <dbReference type="Proteomes" id="UP000011723"/>
    </source>
</evidence>
<gene>
    <name evidence="6" type="ORF">A605_01125</name>
</gene>
<organism evidence="6 7">
    <name type="scientific">Corynebacterium halotolerans YIM 70093 = DSM 44683</name>
    <dbReference type="NCBI Taxonomy" id="1121362"/>
    <lineage>
        <taxon>Bacteria</taxon>
        <taxon>Bacillati</taxon>
        <taxon>Actinomycetota</taxon>
        <taxon>Actinomycetes</taxon>
        <taxon>Mycobacteriales</taxon>
        <taxon>Corynebacteriaceae</taxon>
        <taxon>Corynebacterium</taxon>
    </lineage>
</organism>
<dbReference type="GO" id="GO:0050660">
    <property type="term" value="F:flavin adenine dinucleotide binding"/>
    <property type="evidence" value="ECO:0007669"/>
    <property type="project" value="InterPro"/>
</dbReference>
<protein>
    <recommendedName>
        <fullName evidence="5">FAD dependent oxidoreductase domain-containing protein</fullName>
    </recommendedName>
</protein>
<dbReference type="InterPro" id="IPR006076">
    <property type="entry name" value="FAD-dep_OxRdtase"/>
</dbReference>
<feature type="domain" description="FAD dependent oxidoreductase" evidence="5">
    <location>
        <begin position="6"/>
        <end position="357"/>
    </location>
</feature>
<dbReference type="PATRIC" id="fig|1121362.3.peg.217"/>
<evidence type="ECO:0000256" key="4">
    <source>
        <dbReference type="ARBA" id="ARBA00023002"/>
    </source>
</evidence>
<evidence type="ECO:0000256" key="1">
    <source>
        <dbReference type="ARBA" id="ARBA00001974"/>
    </source>
</evidence>
<dbReference type="STRING" id="1121362.A605_01125"/>
<evidence type="ECO:0000313" key="6">
    <source>
        <dbReference type="EMBL" id="AGF71239.1"/>
    </source>
</evidence>
<keyword evidence="3" id="KW-0274">FAD</keyword>
<dbReference type="EMBL" id="CP003697">
    <property type="protein sequence ID" value="AGF71239.1"/>
    <property type="molecule type" value="Genomic_DNA"/>
</dbReference>
<dbReference type="Gene3D" id="3.30.9.10">
    <property type="entry name" value="D-Amino Acid Oxidase, subunit A, domain 2"/>
    <property type="match status" value="1"/>
</dbReference>
<dbReference type="PANTHER" id="PTHR10961">
    <property type="entry name" value="PEROXISOMAL SARCOSINE OXIDASE"/>
    <property type="match status" value="1"/>
</dbReference>
<evidence type="ECO:0000256" key="3">
    <source>
        <dbReference type="ARBA" id="ARBA00022827"/>
    </source>
</evidence>
<sequence>MPAKLRVAVIGLGTTGSMALWQLSRRPDIEVLGFEQFGLGHGYGAYTGESRLFRTAYHEGAKYVPLLLRARELWEELGDSAGRLLFHPFGVLTVGREDDAPFQRVLDSVMAHGLPHERLSAAQMRRRYAGLDFRDDEAGVVDLLGGALRPELSVLSAIEQAMANGATVLDHERILNVTDTGTGVQITTNARETVVDRVVVTVGSWVRELVPQIADLVEVRKLVLTWFLPSICTDFDPASLPCFIRDRDGFHIFGAPCVDGYSVKIAGLDVWGGPETDRPEDADLRLDRDLISRFGARVHELFPGVQPEPNRYSVHFDTFTASRDPIVDRFGDVVVVTGLSGHGFKLAPALGELACDLALAEQARVRHRDFTLDAHRPIGTEYSVGAGAAVSA</sequence>
<reference evidence="6 7" key="1">
    <citation type="journal article" date="2012" name="Stand. Genomic Sci.">
        <title>Genome sequence of the halotolerant bacterium Corynebacterium halotolerans type strain YIM 70093(T) (= DSM 44683(T)).</title>
        <authorList>
            <person name="Ruckert C."/>
            <person name="Albersmeier A."/>
            <person name="Al-Dilaimi A."/>
            <person name="Niehaus K."/>
            <person name="Szczepanowski R."/>
            <person name="Kalinowski J."/>
        </authorList>
    </citation>
    <scope>NUCLEOTIDE SEQUENCE [LARGE SCALE GENOMIC DNA]</scope>
    <source>
        <strain evidence="6">YIM 70093</strain>
    </source>
</reference>
<dbReference type="NCBIfam" id="NF008425">
    <property type="entry name" value="PRK11259.1"/>
    <property type="match status" value="1"/>
</dbReference>
<proteinExistence type="predicted"/>
<dbReference type="RefSeq" id="WP_015399663.1">
    <property type="nucleotide sequence ID" value="NC_020302.1"/>
</dbReference>
<dbReference type="OrthoDB" id="9806452at2"/>
<keyword evidence="4" id="KW-0560">Oxidoreductase</keyword>
<dbReference type="Proteomes" id="UP000011723">
    <property type="component" value="Chromosome"/>
</dbReference>
<dbReference type="HOGENOM" id="CLU_007884_2_1_11"/>
<name>M1MU46_9CORY</name>
<dbReference type="AlphaFoldDB" id="M1MU46"/>
<dbReference type="InterPro" id="IPR036188">
    <property type="entry name" value="FAD/NAD-bd_sf"/>
</dbReference>
<accession>M1MU46</accession>
<dbReference type="KEGG" id="chn:A605_01125"/>
<dbReference type="eggNOG" id="COG0665">
    <property type="taxonomic scope" value="Bacteria"/>
</dbReference>
<comment type="cofactor">
    <cofactor evidence="1">
        <name>FAD</name>
        <dbReference type="ChEBI" id="CHEBI:57692"/>
    </cofactor>
</comment>
<dbReference type="SUPFAM" id="SSF51905">
    <property type="entry name" value="FAD/NAD(P)-binding domain"/>
    <property type="match status" value="1"/>
</dbReference>
<evidence type="ECO:0000259" key="5">
    <source>
        <dbReference type="Pfam" id="PF01266"/>
    </source>
</evidence>
<dbReference type="Pfam" id="PF01266">
    <property type="entry name" value="DAO"/>
    <property type="match status" value="1"/>
</dbReference>
<dbReference type="SUPFAM" id="SSF54373">
    <property type="entry name" value="FAD-linked reductases, C-terminal domain"/>
    <property type="match status" value="1"/>
</dbReference>
<keyword evidence="2" id="KW-0285">Flavoprotein</keyword>
<dbReference type="PANTHER" id="PTHR10961:SF7">
    <property type="entry name" value="FAD DEPENDENT OXIDOREDUCTASE DOMAIN-CONTAINING PROTEIN"/>
    <property type="match status" value="1"/>
</dbReference>
<keyword evidence="7" id="KW-1185">Reference proteome</keyword>